<dbReference type="EMBL" id="CAFBMH010000042">
    <property type="protein sequence ID" value="CAB4908774.1"/>
    <property type="molecule type" value="Genomic_DNA"/>
</dbReference>
<dbReference type="PANTHER" id="PTHR43685">
    <property type="entry name" value="GLYCOSYLTRANSFERASE"/>
    <property type="match status" value="1"/>
</dbReference>
<evidence type="ECO:0000313" key="4">
    <source>
        <dbReference type="EMBL" id="CAB4908774.1"/>
    </source>
</evidence>
<evidence type="ECO:0000313" key="5">
    <source>
        <dbReference type="EMBL" id="CAB5008456.1"/>
    </source>
</evidence>
<dbReference type="Gene3D" id="3.90.550.10">
    <property type="entry name" value="Spore Coat Polysaccharide Biosynthesis Protein SpsA, Chain A"/>
    <property type="match status" value="1"/>
</dbReference>
<dbReference type="PANTHER" id="PTHR43685:SF12">
    <property type="entry name" value="GLYCOSYL TRANSFERASE FAMILY 2"/>
    <property type="match status" value="1"/>
</dbReference>
<feature type="domain" description="Glycosyltransferase 2-like" evidence="1">
    <location>
        <begin position="7"/>
        <end position="133"/>
    </location>
</feature>
<dbReference type="Pfam" id="PF00535">
    <property type="entry name" value="Glycos_transf_2"/>
    <property type="match status" value="1"/>
</dbReference>
<evidence type="ECO:0000313" key="3">
    <source>
        <dbReference type="EMBL" id="CAB4836539.1"/>
    </source>
</evidence>
<evidence type="ECO:0000313" key="2">
    <source>
        <dbReference type="EMBL" id="CAB4759089.1"/>
    </source>
</evidence>
<proteinExistence type="predicted"/>
<dbReference type="EMBL" id="CAEZYR010000098">
    <property type="protein sequence ID" value="CAB4759089.1"/>
    <property type="molecule type" value="Genomic_DNA"/>
</dbReference>
<reference evidence="2" key="1">
    <citation type="submission" date="2020-05" db="EMBL/GenBank/DDBJ databases">
        <authorList>
            <person name="Chiriac C."/>
            <person name="Salcher M."/>
            <person name="Ghai R."/>
            <person name="Kavagutti S V."/>
        </authorList>
    </citation>
    <scope>NUCLEOTIDE SEQUENCE</scope>
</reference>
<sequence length="282" mass="31115">MSDIELSVIIPCKNEGATLADQLDSLARQDWDGAWEVIVVDNGSTDDSAAVAFNHAGLRNRIRVVHAEHAKCVAAVRRCGVEASAARSVVFCDGDDIVGVEWVRSFGIALREHECVTGQTEVDRLNEPGLAASRGRKQLGVAPRFGPHTILSGCTGGMTRAAWNRFDGFDESFEGLEDIELSLRIAAAGERVEFVPAAVVHYRYRSEARALWKQGRFYGASQVALSRRCRALGLQPPRSHAWKSWLRLFVLAPMAWHPSRRLAWLWLLACRLGALRAAAKRS</sequence>
<dbReference type="EMBL" id="CAFABA010000191">
    <property type="protein sequence ID" value="CAB4836539.1"/>
    <property type="molecule type" value="Genomic_DNA"/>
</dbReference>
<evidence type="ECO:0000259" key="1">
    <source>
        <dbReference type="Pfam" id="PF00535"/>
    </source>
</evidence>
<dbReference type="AlphaFoldDB" id="A0A6J6UKY2"/>
<organism evidence="2">
    <name type="scientific">freshwater metagenome</name>
    <dbReference type="NCBI Taxonomy" id="449393"/>
    <lineage>
        <taxon>unclassified sequences</taxon>
        <taxon>metagenomes</taxon>
        <taxon>ecological metagenomes</taxon>
    </lineage>
</organism>
<protein>
    <submittedName>
        <fullName evidence="2">Unannotated protein</fullName>
    </submittedName>
</protein>
<name>A0A6J6UKY2_9ZZZZ</name>
<accession>A0A6J6UKY2</accession>
<gene>
    <name evidence="2" type="ORF">UFOPK2754_02288</name>
    <name evidence="3" type="ORF">UFOPK3139_02983</name>
    <name evidence="4" type="ORF">UFOPK3543_01344</name>
    <name evidence="5" type="ORF">UFOPK3967_02100</name>
</gene>
<dbReference type="SUPFAM" id="SSF53448">
    <property type="entry name" value="Nucleotide-diphospho-sugar transferases"/>
    <property type="match status" value="1"/>
</dbReference>
<dbReference type="InterPro" id="IPR050834">
    <property type="entry name" value="Glycosyltransf_2"/>
</dbReference>
<dbReference type="InterPro" id="IPR029044">
    <property type="entry name" value="Nucleotide-diphossugar_trans"/>
</dbReference>
<dbReference type="EMBL" id="CAFBOS010000146">
    <property type="protein sequence ID" value="CAB5008456.1"/>
    <property type="molecule type" value="Genomic_DNA"/>
</dbReference>
<dbReference type="InterPro" id="IPR001173">
    <property type="entry name" value="Glyco_trans_2-like"/>
</dbReference>